<proteinExistence type="predicted"/>
<feature type="domain" description="Type II secretion system protein GspF" evidence="7">
    <location>
        <begin position="19"/>
        <end position="143"/>
    </location>
</feature>
<keyword evidence="8" id="KW-0969">Cilium</keyword>
<dbReference type="AlphaFoldDB" id="A0A832WS74"/>
<keyword evidence="3 6" id="KW-0812">Transmembrane</keyword>
<feature type="transmembrane region" description="Helical" evidence="6">
    <location>
        <begin position="159"/>
        <end position="182"/>
    </location>
</feature>
<evidence type="ECO:0000256" key="1">
    <source>
        <dbReference type="ARBA" id="ARBA00004651"/>
    </source>
</evidence>
<keyword evidence="8" id="KW-0282">Flagellum</keyword>
<name>A0A832WS74_9CREN</name>
<dbReference type="GeneID" id="1460610"/>
<evidence type="ECO:0000256" key="2">
    <source>
        <dbReference type="ARBA" id="ARBA00022475"/>
    </source>
</evidence>
<feature type="transmembrane region" description="Helical" evidence="6">
    <location>
        <begin position="129"/>
        <end position="153"/>
    </location>
</feature>
<keyword evidence="4 6" id="KW-1133">Transmembrane helix</keyword>
<evidence type="ECO:0000313" key="9">
    <source>
        <dbReference type="Proteomes" id="UP000646844"/>
    </source>
</evidence>
<dbReference type="InterPro" id="IPR018076">
    <property type="entry name" value="T2SS_GspF_dom"/>
</dbReference>
<comment type="subcellular location">
    <subcellularLocation>
        <location evidence="1">Cell membrane</location>
        <topology evidence="1">Multi-pass membrane protein</topology>
    </subcellularLocation>
</comment>
<evidence type="ECO:0000256" key="3">
    <source>
        <dbReference type="ARBA" id="ARBA00022692"/>
    </source>
</evidence>
<feature type="transmembrane region" description="Helical" evidence="6">
    <location>
        <begin position="360"/>
        <end position="387"/>
    </location>
</feature>
<feature type="transmembrane region" description="Helical" evidence="6">
    <location>
        <begin position="407"/>
        <end position="428"/>
    </location>
</feature>
<feature type="transmembrane region" description="Helical" evidence="6">
    <location>
        <begin position="15"/>
        <end position="37"/>
    </location>
</feature>
<dbReference type="Pfam" id="PF00482">
    <property type="entry name" value="T2SSF"/>
    <property type="match status" value="1"/>
</dbReference>
<comment type="caution">
    <text evidence="8">The sequence shown here is derived from an EMBL/GenBank/DDBJ whole genome shotgun (WGS) entry which is preliminary data.</text>
</comment>
<keyword evidence="5 6" id="KW-0472">Membrane</keyword>
<keyword evidence="8" id="KW-0966">Cell projection</keyword>
<feature type="transmembrane region" description="Helical" evidence="6">
    <location>
        <begin position="435"/>
        <end position="455"/>
    </location>
</feature>
<dbReference type="GO" id="GO:0005886">
    <property type="term" value="C:plasma membrane"/>
    <property type="evidence" value="ECO:0007669"/>
    <property type="project" value="UniProtKB-SubCell"/>
</dbReference>
<dbReference type="RefSeq" id="WP_010980612.1">
    <property type="nucleotide sequence ID" value="NZ_BAABQO010000015.1"/>
</dbReference>
<protein>
    <submittedName>
        <fullName evidence="8">Flagellar protein FlaJ</fullName>
    </submittedName>
</protein>
<dbReference type="InterPro" id="IPR056569">
    <property type="entry name" value="ArlJ-like"/>
</dbReference>
<dbReference type="EMBL" id="DUJO01000059">
    <property type="protein sequence ID" value="HII75322.1"/>
    <property type="molecule type" value="Genomic_DNA"/>
</dbReference>
<evidence type="ECO:0000259" key="7">
    <source>
        <dbReference type="Pfam" id="PF00482"/>
    </source>
</evidence>
<evidence type="ECO:0000256" key="5">
    <source>
        <dbReference type="ARBA" id="ARBA00023136"/>
    </source>
</evidence>
<dbReference type="PANTHER" id="PTHR35402:SF2">
    <property type="entry name" value="FLAGELLA ACCESSORY PROTEIN J"/>
    <property type="match status" value="1"/>
</dbReference>
<organism evidence="8 9">
    <name type="scientific">Sulfurisphaera tokodaii</name>
    <dbReference type="NCBI Taxonomy" id="111955"/>
    <lineage>
        <taxon>Archaea</taxon>
        <taxon>Thermoproteota</taxon>
        <taxon>Thermoprotei</taxon>
        <taxon>Sulfolobales</taxon>
        <taxon>Sulfolobaceae</taxon>
        <taxon>Sulfurisphaera</taxon>
    </lineage>
</organism>
<reference evidence="8" key="1">
    <citation type="journal article" date="2020" name="bioRxiv">
        <title>A rank-normalized archaeal taxonomy based on genome phylogeny resolves widespread incomplete and uneven classifications.</title>
        <authorList>
            <person name="Rinke C."/>
            <person name="Chuvochina M."/>
            <person name="Mussig A.J."/>
            <person name="Chaumeil P.-A."/>
            <person name="Waite D.W."/>
            <person name="Whitman W.B."/>
            <person name="Parks D.H."/>
            <person name="Hugenholtz P."/>
        </authorList>
    </citation>
    <scope>NUCLEOTIDE SEQUENCE</scope>
    <source>
        <strain evidence="8">UBA8838</strain>
    </source>
</reference>
<sequence length="473" mass="53122">MLKIFNKRDEVDSKYIFMIAYMLALFSSGVPPEIVILHLSRENSFEPYVKFIKKIKNLVSGYRYKFSSAISFTTKTINIRYLKEFLIRFSQAVTFGDDMVEFLTREIDFSLSEYNASSTRLIESMNNFLTVYATLNSSLTFLVADMTILSLIYGGGTALIVQLAILSFVLLGNLTVVMYMLYRPESYMRYGKKDKTILFLSIMIPVLLSFIFTSYITLLIIGIILAIIGFRYKTFENKIYNIERHYILFIRYFSRNYAIVGNLKESLIAVLRGDLGDVKPLIKRAINRLYLGINKEKVFKLIGDESKSVLVSMLTKVIYETITMGGNILVVGEILSKIGDSILNIRARKEQNGRAFETSIYALQTASAGISAALISIVGILSSIFSIGAVSTVFNFTPVNVDLISKILLIIILILSFANGIAITLAYGRSIYAGLYFIGILLILSSITYHIVLILTGDIFRELSSPSGVLHVP</sequence>
<feature type="transmembrane region" description="Helical" evidence="6">
    <location>
        <begin position="202"/>
        <end position="228"/>
    </location>
</feature>
<accession>A0A832WS74</accession>
<keyword evidence="2" id="KW-1003">Cell membrane</keyword>
<evidence type="ECO:0000256" key="4">
    <source>
        <dbReference type="ARBA" id="ARBA00022989"/>
    </source>
</evidence>
<evidence type="ECO:0000313" key="8">
    <source>
        <dbReference type="EMBL" id="HII75322.1"/>
    </source>
</evidence>
<evidence type="ECO:0000256" key="6">
    <source>
        <dbReference type="SAM" id="Phobius"/>
    </source>
</evidence>
<dbReference type="Proteomes" id="UP000646844">
    <property type="component" value="Unassembled WGS sequence"/>
</dbReference>
<dbReference type="PANTHER" id="PTHR35402">
    <property type="entry name" value="INTEGRAL MEMBRANE PROTEIN-RELATED"/>
    <property type="match status" value="1"/>
</dbReference>
<dbReference type="OMA" id="DRLWHTG"/>
<gene>
    <name evidence="8" type="ORF">HA332_13380</name>
</gene>